<accession>A0A0F9XTS1</accession>
<dbReference type="GO" id="GO:0030246">
    <property type="term" value="F:carbohydrate binding"/>
    <property type="evidence" value="ECO:0007669"/>
    <property type="project" value="InterPro"/>
</dbReference>
<keyword evidence="1" id="KW-0472">Membrane</keyword>
<keyword evidence="1" id="KW-1133">Transmembrane helix</keyword>
<reference evidence="2" key="1">
    <citation type="journal article" date="2015" name="Nature">
        <title>Complex archaea that bridge the gap between prokaryotes and eukaryotes.</title>
        <authorList>
            <person name="Spang A."/>
            <person name="Saw J.H."/>
            <person name="Jorgensen S.L."/>
            <person name="Zaremba-Niedzwiedzka K."/>
            <person name="Martijn J."/>
            <person name="Lind A.E."/>
            <person name="van Eijk R."/>
            <person name="Schleper C."/>
            <person name="Guy L."/>
            <person name="Ettema T.J."/>
        </authorList>
    </citation>
    <scope>NUCLEOTIDE SEQUENCE</scope>
</reference>
<protein>
    <recommendedName>
        <fullName evidence="3">Cohesin domain-containing protein</fullName>
    </recommendedName>
</protein>
<dbReference type="EMBL" id="LAZR01000029">
    <property type="protein sequence ID" value="KKO02852.1"/>
    <property type="molecule type" value="Genomic_DNA"/>
</dbReference>
<gene>
    <name evidence="2" type="ORF">LCGC14_0103020</name>
</gene>
<evidence type="ECO:0000313" key="2">
    <source>
        <dbReference type="EMBL" id="KKO02852.1"/>
    </source>
</evidence>
<name>A0A0F9XTS1_9ZZZZ</name>
<dbReference type="InterPro" id="IPR008965">
    <property type="entry name" value="CBM2/CBM3_carb-bd_dom_sf"/>
</dbReference>
<dbReference type="CDD" id="cd08547">
    <property type="entry name" value="Type_II_cohesin"/>
    <property type="match status" value="1"/>
</dbReference>
<evidence type="ECO:0008006" key="3">
    <source>
        <dbReference type="Google" id="ProtNLM"/>
    </source>
</evidence>
<dbReference type="SUPFAM" id="SSF49384">
    <property type="entry name" value="Carbohydrate-binding domain"/>
    <property type="match status" value="1"/>
</dbReference>
<keyword evidence="1" id="KW-0812">Transmembrane</keyword>
<organism evidence="2">
    <name type="scientific">marine sediment metagenome</name>
    <dbReference type="NCBI Taxonomy" id="412755"/>
    <lineage>
        <taxon>unclassified sequences</taxon>
        <taxon>metagenomes</taxon>
        <taxon>ecological metagenomes</taxon>
    </lineage>
</organism>
<evidence type="ECO:0000256" key="1">
    <source>
        <dbReference type="SAM" id="Phobius"/>
    </source>
</evidence>
<proteinExistence type="predicted"/>
<dbReference type="AlphaFoldDB" id="A0A0F9XTS1"/>
<sequence>MQKPIKLKTPNYFLIILLVSVLLFVAGQVFAARVFIDSKSQEMKIDAQFEASIFLDTEEAYINAIEGKIIFPADLLELKEIRDGNSIVNFWIERARVESAGQVIFSGITPGGYIGERGLIFSIIFESKKEGRGIIEIHSAKTLLNDGKGTEATVTTSDLQFLISGQMSPSEISIPEIVDSDSPEPFELTIAQDSEIFDGKYFLVFTAQDKGAGIDHYEILEASQRGSLQGLIKKEEWQGGESPYVLRDQKLKSYIYVKAIDRAGNERIATLHPQNSLKWYENYFVYIIIIVGFVVIYMLWRILRKRK</sequence>
<feature type="transmembrane region" description="Helical" evidence="1">
    <location>
        <begin position="283"/>
        <end position="303"/>
    </location>
</feature>
<dbReference type="Gene3D" id="2.60.40.680">
    <property type="match status" value="1"/>
</dbReference>
<comment type="caution">
    <text evidence="2">The sequence shown here is derived from an EMBL/GenBank/DDBJ whole genome shotgun (WGS) entry which is preliminary data.</text>
</comment>